<proteinExistence type="predicted"/>
<evidence type="ECO:0000256" key="1">
    <source>
        <dbReference type="SAM" id="Phobius"/>
    </source>
</evidence>
<accession>D0A0E9</accession>
<organism evidence="2 3">
    <name type="scientific">Trypanosoma brucei gambiense (strain MHOM/CI/86/DAL972)</name>
    <dbReference type="NCBI Taxonomy" id="679716"/>
    <lineage>
        <taxon>Eukaryota</taxon>
        <taxon>Discoba</taxon>
        <taxon>Euglenozoa</taxon>
        <taxon>Kinetoplastea</taxon>
        <taxon>Metakinetoplastina</taxon>
        <taxon>Trypanosomatida</taxon>
        <taxon>Trypanosomatidae</taxon>
        <taxon>Trypanosoma</taxon>
    </lineage>
</organism>
<evidence type="ECO:0000313" key="3">
    <source>
        <dbReference type="Proteomes" id="UP000002316"/>
    </source>
</evidence>
<keyword evidence="1" id="KW-0812">Transmembrane</keyword>
<reference evidence="3" key="1">
    <citation type="journal article" date="2010" name="PLoS Negl. Trop. Dis.">
        <title>The genome sequence of Trypanosoma brucei gambiense, causative agent of chronic human african trypanosomiasis.</title>
        <authorList>
            <person name="Jackson A.P."/>
            <person name="Sanders M."/>
            <person name="Berry A."/>
            <person name="McQuillan J."/>
            <person name="Aslett M.A."/>
            <person name="Quail M.A."/>
            <person name="Chukualim B."/>
            <person name="Capewell P."/>
            <person name="MacLeod A."/>
            <person name="Melville S.E."/>
            <person name="Gibson W."/>
            <person name="Barry J.D."/>
            <person name="Berriman M."/>
            <person name="Hertz-Fowler C."/>
        </authorList>
    </citation>
    <scope>NUCLEOTIDE SEQUENCE [LARGE SCALE GENOMIC DNA]</scope>
    <source>
        <strain evidence="3">MHOM/CI/86/DAL972</strain>
    </source>
</reference>
<feature type="transmembrane region" description="Helical" evidence="1">
    <location>
        <begin position="12"/>
        <end position="32"/>
    </location>
</feature>
<feature type="transmembrane region" description="Helical" evidence="1">
    <location>
        <begin position="68"/>
        <end position="92"/>
    </location>
</feature>
<dbReference type="GeneID" id="23865055"/>
<keyword evidence="1" id="KW-0472">Membrane</keyword>
<protein>
    <submittedName>
        <fullName evidence="2">Uncharacterized protein</fullName>
    </submittedName>
</protein>
<name>D0A0E9_TRYB9</name>
<dbReference type="RefSeq" id="XP_011778971.1">
    <property type="nucleotide sequence ID" value="XM_011780669.1"/>
</dbReference>
<sequence length="121" mass="14637">MYIYLFFKKYHLYICICMYICIHARIVFFVGLRSNATPHTRSHERCSPQARRMCENAMARHLSISETLYSLFCFLPQFFISFSLSFFLHSSLQYHMKFKRKRLKTGPQKKVSRYFIIIIIE</sequence>
<keyword evidence="1" id="KW-1133">Transmembrane helix</keyword>
<evidence type="ECO:0000313" key="2">
    <source>
        <dbReference type="EMBL" id="CBH16707.1"/>
    </source>
</evidence>
<dbReference type="KEGG" id="tbg:TbgDal_X18100"/>
<dbReference type="AlphaFoldDB" id="D0A0E9"/>
<dbReference type="EMBL" id="FN554973">
    <property type="protein sequence ID" value="CBH16707.1"/>
    <property type="molecule type" value="Genomic_DNA"/>
</dbReference>
<dbReference type="Proteomes" id="UP000002316">
    <property type="component" value="Chromosome 10"/>
</dbReference>
<gene>
    <name evidence="2" type="ORF">TbgDal_X18100</name>
</gene>